<evidence type="ECO:0000256" key="2">
    <source>
        <dbReference type="ARBA" id="ARBA00022723"/>
    </source>
</evidence>
<dbReference type="InterPro" id="IPR008225">
    <property type="entry name" value="F420-0_g-glutamyl_ligase"/>
</dbReference>
<evidence type="ECO:0000313" key="9">
    <source>
        <dbReference type="EMBL" id="PJI94468.1"/>
    </source>
</evidence>
<evidence type="ECO:0000256" key="5">
    <source>
        <dbReference type="ARBA" id="ARBA00022958"/>
    </source>
</evidence>
<evidence type="ECO:0000256" key="4">
    <source>
        <dbReference type="ARBA" id="ARBA00022842"/>
    </source>
</evidence>
<dbReference type="EMBL" id="PGTZ01000006">
    <property type="protein sequence ID" value="PJI94468.1"/>
    <property type="molecule type" value="Genomic_DNA"/>
</dbReference>
<dbReference type="Pfam" id="PF01996">
    <property type="entry name" value="F420_ligase"/>
    <property type="match status" value="1"/>
</dbReference>
<comment type="caution">
    <text evidence="9">The sequence shown here is derived from an EMBL/GenBank/DDBJ whole genome shotgun (WGS) entry which is preliminary data.</text>
</comment>
<evidence type="ECO:0000256" key="3">
    <source>
        <dbReference type="ARBA" id="ARBA00022741"/>
    </source>
</evidence>
<dbReference type="OrthoDB" id="9788295at2"/>
<keyword evidence="6" id="KW-0342">GTP-binding</keyword>
<name>A0A2M8WU86_9MICO</name>
<evidence type="ECO:0000259" key="8">
    <source>
        <dbReference type="Pfam" id="PF01996"/>
    </source>
</evidence>
<keyword evidence="5" id="KW-0630">Potassium</keyword>
<keyword evidence="2" id="KW-0479">Metal-binding</keyword>
<keyword evidence="10" id="KW-1185">Reference proteome</keyword>
<gene>
    <name evidence="9" type="ORF">CLV34_0304</name>
</gene>
<evidence type="ECO:0000313" key="10">
    <source>
        <dbReference type="Proteomes" id="UP000231586"/>
    </source>
</evidence>
<dbReference type="GO" id="GO:0052618">
    <property type="term" value="F:coenzyme F420-0:L-glutamate ligase activity"/>
    <property type="evidence" value="ECO:0007669"/>
    <property type="project" value="TreeGrafter"/>
</dbReference>
<evidence type="ECO:0000256" key="1">
    <source>
        <dbReference type="ARBA" id="ARBA00022598"/>
    </source>
</evidence>
<dbReference type="Proteomes" id="UP000231586">
    <property type="component" value="Unassembled WGS sequence"/>
</dbReference>
<dbReference type="SUPFAM" id="SSF144010">
    <property type="entry name" value="CofE-like"/>
    <property type="match status" value="1"/>
</dbReference>
<dbReference type="RefSeq" id="WP_100348499.1">
    <property type="nucleotide sequence ID" value="NZ_PGTZ01000006.1"/>
</dbReference>
<dbReference type="GO" id="GO:0046872">
    <property type="term" value="F:metal ion binding"/>
    <property type="evidence" value="ECO:0007669"/>
    <property type="project" value="UniProtKB-KW"/>
</dbReference>
<dbReference type="PANTHER" id="PTHR47917:SF1">
    <property type="entry name" value="COENZYME F420:L-GLUTAMATE LIGASE"/>
    <property type="match status" value="1"/>
</dbReference>
<keyword evidence="3" id="KW-0547">Nucleotide-binding</keyword>
<keyword evidence="4" id="KW-0460">Magnesium</keyword>
<reference evidence="9 10" key="1">
    <citation type="submission" date="2017-11" db="EMBL/GenBank/DDBJ databases">
        <title>Genomic Encyclopedia of Archaeal and Bacterial Type Strains, Phase II (KMG-II): From Individual Species to Whole Genera.</title>
        <authorList>
            <person name="Goeker M."/>
        </authorList>
    </citation>
    <scope>NUCLEOTIDE SEQUENCE [LARGE SCALE GENOMIC DNA]</scope>
    <source>
        <strain evidence="9 10">DSM 22413</strain>
    </source>
</reference>
<dbReference type="Gene3D" id="3.30.1330.100">
    <property type="entry name" value="CofE-like"/>
    <property type="match status" value="2"/>
</dbReference>
<dbReference type="GO" id="GO:0005525">
    <property type="term" value="F:GTP binding"/>
    <property type="evidence" value="ECO:0007669"/>
    <property type="project" value="UniProtKB-KW"/>
</dbReference>
<keyword evidence="7" id="KW-0464">Manganese</keyword>
<feature type="domain" description="Coenzyme F420:L-glutamate ligase-like" evidence="8">
    <location>
        <begin position="14"/>
        <end position="213"/>
    </location>
</feature>
<dbReference type="AlphaFoldDB" id="A0A2M8WU86"/>
<dbReference type="InterPro" id="IPR002847">
    <property type="entry name" value="F420-0_gamma-glut_ligase-dom"/>
</dbReference>
<accession>A0A2M8WU86</accession>
<proteinExistence type="predicted"/>
<keyword evidence="1 9" id="KW-0436">Ligase</keyword>
<dbReference type="NCBIfam" id="TIGR01916">
    <property type="entry name" value="F420_cofE"/>
    <property type="match status" value="1"/>
</dbReference>
<evidence type="ECO:0000256" key="6">
    <source>
        <dbReference type="ARBA" id="ARBA00023134"/>
    </source>
</evidence>
<organism evidence="9 10">
    <name type="scientific">Luteimicrobium subarcticum</name>
    <dbReference type="NCBI Taxonomy" id="620910"/>
    <lineage>
        <taxon>Bacteria</taxon>
        <taxon>Bacillati</taxon>
        <taxon>Actinomycetota</taxon>
        <taxon>Actinomycetes</taxon>
        <taxon>Micrococcales</taxon>
        <taxon>Luteimicrobium</taxon>
    </lineage>
</organism>
<evidence type="ECO:0000256" key="7">
    <source>
        <dbReference type="ARBA" id="ARBA00023211"/>
    </source>
</evidence>
<sequence length="287" mass="29488">MSQMLQVWSVDGIGEVAPGDDLAAIVVRSLTGPAGTSLEDGDVVVVASKVVSKAEGRVVRGDDREAAITAETVRVVATRETDGKTLRIVENKLGLVMAAAGVDASNTPEGTVLLLPEDPDASARALRARIAEATGRTVGVVVSDTVGRPWRSGVTDIAIGAAGVVVLDDLRGRPDASGRVLTGTVVAVADQLAAATELVRGKADAAPVAVVRGAAHWVSAEDGPGARSAVRPSDEDMFRTGSTEAYDAGYDAGYDDAVDETRDPAYRAGYEQGFADGEAQAESAEMV</sequence>
<dbReference type="PANTHER" id="PTHR47917">
    <property type="match status" value="1"/>
</dbReference>
<protein>
    <submittedName>
        <fullName evidence="9">Coenzyme F420-0:L-glutamate ligase/coenzyme F420-1:gamma-L-glutamate ligase</fullName>
    </submittedName>
</protein>